<feature type="region of interest" description="Disordered" evidence="1">
    <location>
        <begin position="143"/>
        <end position="178"/>
    </location>
</feature>
<dbReference type="EMBL" id="JANPWB010000003">
    <property type="protein sequence ID" value="KAJ1203826.1"/>
    <property type="molecule type" value="Genomic_DNA"/>
</dbReference>
<proteinExistence type="predicted"/>
<sequence length="178" mass="19379">MGARDSLRQPRGVRSPIRVLLLGRRSPTWCIQDRSPNRHLHSPRGQRGSSSDTEARGRSRAAPQRSLVLDNGPGGPPRSAASTCLFRWAIRPTRGRGSEVDPGACQGRSPIAALDGSGETASGSAVPRWDRLSRSEWINPLAPWEGRSAGSNWRPRRSRTSTCPTSCLVRPRPPKDGC</sequence>
<organism evidence="2 3">
    <name type="scientific">Pleurodeles waltl</name>
    <name type="common">Iberian ribbed newt</name>
    <dbReference type="NCBI Taxonomy" id="8319"/>
    <lineage>
        <taxon>Eukaryota</taxon>
        <taxon>Metazoa</taxon>
        <taxon>Chordata</taxon>
        <taxon>Craniata</taxon>
        <taxon>Vertebrata</taxon>
        <taxon>Euteleostomi</taxon>
        <taxon>Amphibia</taxon>
        <taxon>Batrachia</taxon>
        <taxon>Caudata</taxon>
        <taxon>Salamandroidea</taxon>
        <taxon>Salamandridae</taxon>
        <taxon>Pleurodelinae</taxon>
        <taxon>Pleurodeles</taxon>
    </lineage>
</organism>
<evidence type="ECO:0000313" key="3">
    <source>
        <dbReference type="Proteomes" id="UP001066276"/>
    </source>
</evidence>
<accession>A0AAV7VST0</accession>
<name>A0AAV7VST0_PLEWA</name>
<evidence type="ECO:0000313" key="2">
    <source>
        <dbReference type="EMBL" id="KAJ1203826.1"/>
    </source>
</evidence>
<feature type="region of interest" description="Disordered" evidence="1">
    <location>
        <begin position="28"/>
        <end position="81"/>
    </location>
</feature>
<keyword evidence="3" id="KW-1185">Reference proteome</keyword>
<evidence type="ECO:0000256" key="1">
    <source>
        <dbReference type="SAM" id="MobiDB-lite"/>
    </source>
</evidence>
<gene>
    <name evidence="2" type="ORF">NDU88_007607</name>
</gene>
<dbReference type="AlphaFoldDB" id="A0AAV7VST0"/>
<comment type="caution">
    <text evidence="2">The sequence shown here is derived from an EMBL/GenBank/DDBJ whole genome shotgun (WGS) entry which is preliminary data.</text>
</comment>
<reference evidence="2" key="1">
    <citation type="journal article" date="2022" name="bioRxiv">
        <title>Sequencing and chromosome-scale assembly of the giantPleurodeles waltlgenome.</title>
        <authorList>
            <person name="Brown T."/>
            <person name="Elewa A."/>
            <person name="Iarovenko S."/>
            <person name="Subramanian E."/>
            <person name="Araus A.J."/>
            <person name="Petzold A."/>
            <person name="Susuki M."/>
            <person name="Suzuki K.-i.T."/>
            <person name="Hayashi T."/>
            <person name="Toyoda A."/>
            <person name="Oliveira C."/>
            <person name="Osipova E."/>
            <person name="Leigh N.D."/>
            <person name="Simon A."/>
            <person name="Yun M.H."/>
        </authorList>
    </citation>
    <scope>NUCLEOTIDE SEQUENCE</scope>
    <source>
        <strain evidence="2">20211129_DDA</strain>
        <tissue evidence="2">Liver</tissue>
    </source>
</reference>
<dbReference type="Proteomes" id="UP001066276">
    <property type="component" value="Chromosome 2_1"/>
</dbReference>
<protein>
    <submittedName>
        <fullName evidence="2">Uncharacterized protein</fullName>
    </submittedName>
</protein>